<dbReference type="eggNOG" id="ENOG502RF9B">
    <property type="taxonomic scope" value="Eukaryota"/>
</dbReference>
<dbReference type="GeneID" id="25981432"/>
<dbReference type="HOGENOM" id="CLU_045142_0_0_1"/>
<feature type="compositionally biased region" description="Acidic residues" evidence="1">
    <location>
        <begin position="443"/>
        <end position="453"/>
    </location>
</feature>
<feature type="compositionally biased region" description="Acidic residues" evidence="1">
    <location>
        <begin position="362"/>
        <end position="387"/>
    </location>
</feature>
<feature type="compositionally biased region" description="Low complexity" evidence="1">
    <location>
        <begin position="113"/>
        <end position="139"/>
    </location>
</feature>
<dbReference type="OrthoDB" id="5234702at2759"/>
<dbReference type="EMBL" id="GL629990">
    <property type="protein sequence ID" value="EFW99475.1"/>
    <property type="molecule type" value="Genomic_DNA"/>
</dbReference>
<evidence type="ECO:0000256" key="1">
    <source>
        <dbReference type="SAM" id="MobiDB-lite"/>
    </source>
</evidence>
<dbReference type="AlphaFoldDB" id="F0XS20"/>
<organism evidence="3">
    <name type="scientific">Grosmannia clavigera (strain kw1407 / UAMH 11150)</name>
    <name type="common">Blue stain fungus</name>
    <name type="synonym">Graphiocladiella clavigera</name>
    <dbReference type="NCBI Taxonomy" id="655863"/>
    <lineage>
        <taxon>Eukaryota</taxon>
        <taxon>Fungi</taxon>
        <taxon>Dikarya</taxon>
        <taxon>Ascomycota</taxon>
        <taxon>Pezizomycotina</taxon>
        <taxon>Sordariomycetes</taxon>
        <taxon>Sordariomycetidae</taxon>
        <taxon>Ophiostomatales</taxon>
        <taxon>Ophiostomataceae</taxon>
        <taxon>Leptographium</taxon>
    </lineage>
</organism>
<evidence type="ECO:0000313" key="3">
    <source>
        <dbReference type="Proteomes" id="UP000007796"/>
    </source>
</evidence>
<feature type="compositionally biased region" description="Basic and acidic residues" evidence="1">
    <location>
        <begin position="432"/>
        <end position="442"/>
    </location>
</feature>
<protein>
    <submittedName>
        <fullName evidence="2">Uncharacterized protein</fullName>
    </submittedName>
</protein>
<reference evidence="2 3" key="1">
    <citation type="journal article" date="2011" name="Proc. Natl. Acad. Sci. U.S.A.">
        <title>Genome and transcriptome analyses of the mountain pine beetle-fungal symbiont Grosmannia clavigera, a lodgepole pine pathogen.</title>
        <authorList>
            <person name="DiGuistini S."/>
            <person name="Wang Y."/>
            <person name="Liao N.Y."/>
            <person name="Taylor G."/>
            <person name="Tanguay P."/>
            <person name="Feau N."/>
            <person name="Henrissat B."/>
            <person name="Chan S.K."/>
            <person name="Hesse-Orce U."/>
            <person name="Alamouti S.M."/>
            <person name="Tsui C.K.M."/>
            <person name="Docking R.T."/>
            <person name="Levasseur A."/>
            <person name="Haridas S."/>
            <person name="Robertson G."/>
            <person name="Birol I."/>
            <person name="Holt R.A."/>
            <person name="Marra M.A."/>
            <person name="Hamelin R.C."/>
            <person name="Hirst M."/>
            <person name="Jones S.J.M."/>
            <person name="Bohlmann J."/>
            <person name="Breuil C."/>
        </authorList>
    </citation>
    <scope>NUCLEOTIDE SEQUENCE [LARGE SCALE GENOMIC DNA]</scope>
    <source>
        <strain evidence="3">kw1407 / UAMH 11150</strain>
    </source>
</reference>
<feature type="compositionally biased region" description="Basic and acidic residues" evidence="1">
    <location>
        <begin position="469"/>
        <end position="478"/>
    </location>
</feature>
<feature type="region of interest" description="Disordered" evidence="1">
    <location>
        <begin position="231"/>
        <end position="261"/>
    </location>
</feature>
<sequence length="478" mass="51284">MAASVPWVPFPLGHQVPVTPPPDIQAFPPQQPPPLSPHLLKHFAQELYGNSAQGNQKTAAFQAHLMMNQLSSQGGILSGALGSVPSPPPWIKLEADGGMTRAPASARSNSEPTTTSASTAATQTTAGGADSTSTAATTTVHSDAAVQSAKVAEHQTADASAAASANDPRYLAMASRIAAYYHQRCQAVANFQQQRCQAWANMQRQKSQEMTQAAMLVIAWYIRDRIQRRRRRQKRQFRRGLASKARAPTPVKGDGAGADAGAGVGARNRAAGGISGTGRITKGDVVRKWILQVPEGKEAAGSVNSTNRRERLADPEEAAFDIDREVASDKDVRLYNVADNLIKSQLARIDVPMMGKLSFDASESESEEDDDDDEFEEDEDDNEDDYAMVDYEERGAGPAAIAVATMGAAVAARAGLGAGARGQDEGILQAKAKNENDHHNDHDDEYLLEDAEKDSDANLSAMVHHATSHPREKESYYS</sequence>
<proteinExistence type="predicted"/>
<feature type="region of interest" description="Disordered" evidence="1">
    <location>
        <begin position="427"/>
        <end position="478"/>
    </location>
</feature>
<accession>F0XS20</accession>
<feature type="region of interest" description="Disordered" evidence="1">
    <location>
        <begin position="88"/>
        <end position="139"/>
    </location>
</feature>
<evidence type="ECO:0000313" key="2">
    <source>
        <dbReference type="EMBL" id="EFW99475.1"/>
    </source>
</evidence>
<keyword evidence="3" id="KW-1185">Reference proteome</keyword>
<gene>
    <name evidence="2" type="ORF">CMQ_7843</name>
</gene>
<name>F0XS20_GROCL</name>
<dbReference type="InParanoid" id="F0XS20"/>
<feature type="region of interest" description="Disordered" evidence="1">
    <location>
        <begin position="359"/>
        <end position="393"/>
    </location>
</feature>
<dbReference type="RefSeq" id="XP_014168958.1">
    <property type="nucleotide sequence ID" value="XM_014313483.1"/>
</dbReference>
<dbReference type="Proteomes" id="UP000007796">
    <property type="component" value="Unassembled WGS sequence"/>
</dbReference>